<dbReference type="EMBL" id="CP063196">
    <property type="protein sequence ID" value="UOE20333.1"/>
    <property type="molecule type" value="Genomic_DNA"/>
</dbReference>
<evidence type="ECO:0000313" key="2">
    <source>
        <dbReference type="Proteomes" id="UP000265719"/>
    </source>
</evidence>
<proteinExistence type="predicted"/>
<dbReference type="OrthoDB" id="9814303at2"/>
<protein>
    <submittedName>
        <fullName evidence="1">Uncharacterized protein</fullName>
    </submittedName>
</protein>
<evidence type="ECO:0000313" key="1">
    <source>
        <dbReference type="EMBL" id="UOE20333.1"/>
    </source>
</evidence>
<dbReference type="Proteomes" id="UP000265719">
    <property type="component" value="Chromosome"/>
</dbReference>
<dbReference type="KEGG" id="thao:NI17_003590"/>
<dbReference type="AlphaFoldDB" id="A0A399G4L8"/>
<reference evidence="1" key="1">
    <citation type="submission" date="2020-10" db="EMBL/GenBank/DDBJ databases">
        <title>De novo genome project of the cellulose decomposer Thermobifida halotolerans type strain.</title>
        <authorList>
            <person name="Nagy I."/>
            <person name="Horvath B."/>
            <person name="Kukolya J."/>
            <person name="Nagy I."/>
            <person name="Orsini M."/>
        </authorList>
    </citation>
    <scope>NUCLEOTIDE SEQUENCE</scope>
    <source>
        <strain evidence="1">DSM 44931</strain>
    </source>
</reference>
<dbReference type="RefSeq" id="WP_068689421.1">
    <property type="nucleotide sequence ID" value="NZ_CP063196.1"/>
</dbReference>
<organism evidence="1 2">
    <name type="scientific">Thermobifida halotolerans</name>
    <dbReference type="NCBI Taxonomy" id="483545"/>
    <lineage>
        <taxon>Bacteria</taxon>
        <taxon>Bacillati</taxon>
        <taxon>Actinomycetota</taxon>
        <taxon>Actinomycetes</taxon>
        <taxon>Streptosporangiales</taxon>
        <taxon>Nocardiopsidaceae</taxon>
        <taxon>Thermobifida</taxon>
    </lineage>
</organism>
<accession>A0A399G4L8</accession>
<gene>
    <name evidence="1" type="ORF">NI17_003590</name>
</gene>
<keyword evidence="2" id="KW-1185">Reference proteome</keyword>
<name>A0A399G4L8_9ACTN</name>
<dbReference type="Gene3D" id="1.20.1720.10">
    <property type="entry name" value="Multidrug resistance protein D"/>
    <property type="match status" value="1"/>
</dbReference>
<sequence>MTGPTLPALVLFTLFQGSLGLVFSNTTALEETGRHAGTGSAFLGFAQFTLAAAVSPLVGLGERTPPCRWVWP</sequence>